<dbReference type="InterPro" id="IPR008927">
    <property type="entry name" value="6-PGluconate_DH-like_C_sf"/>
</dbReference>
<dbReference type="Proteomes" id="UP000190044">
    <property type="component" value="Unassembled WGS sequence"/>
</dbReference>
<feature type="domain" description="Putative oxidoreductase/dehydrogenase Rossmann-like" evidence="1">
    <location>
        <begin position="19"/>
        <end position="135"/>
    </location>
</feature>
<name>A0A1T5APM8_9SPHN</name>
<reference evidence="4" key="1">
    <citation type="submission" date="2017-02" db="EMBL/GenBank/DDBJ databases">
        <authorList>
            <person name="Varghese N."/>
            <person name="Submissions S."/>
        </authorList>
    </citation>
    <scope>NUCLEOTIDE SEQUENCE [LARGE SCALE GENOMIC DNA]</scope>
    <source>
        <strain evidence="4">R11H</strain>
    </source>
</reference>
<dbReference type="SUPFAM" id="SSF51735">
    <property type="entry name" value="NAD(P)-binding Rossmann-fold domains"/>
    <property type="match status" value="1"/>
</dbReference>
<organism evidence="3 4">
    <name type="scientific">Sphingopyxis flava</name>
    <dbReference type="NCBI Taxonomy" id="1507287"/>
    <lineage>
        <taxon>Bacteria</taxon>
        <taxon>Pseudomonadati</taxon>
        <taxon>Pseudomonadota</taxon>
        <taxon>Alphaproteobacteria</taxon>
        <taxon>Sphingomonadales</taxon>
        <taxon>Sphingomonadaceae</taxon>
        <taxon>Sphingopyxis</taxon>
    </lineage>
</organism>
<sequence length="304" mass="31304">MAGAVWRRYKRAMTKNGYRQIGIVGAGRVAQALALGLGAHSAAPVMLWGRSPDRLESAVKRAGRTLAAELETLVGACDLIGIAVSDDALGSVAVAMAAAMPRGRAPFVFHVSGRSGAALLDPLRAVGALTAAIHPVMTFTGDPGTEVQRMSGARFAITGADAEAKAAARDVVCCLGGVGVDIAEAHRPLYHAALCHAANHLVTLLEGSFDALRGARVDDPAGLLAPLVRAALENSLGHGLSALSGPLLRGDEETIAGHLEALAGHRPEILPPYRAMALATLDALERSGASVPPALRARLDQLRG</sequence>
<dbReference type="Pfam" id="PF10728">
    <property type="entry name" value="DUF2520"/>
    <property type="match status" value="1"/>
</dbReference>
<dbReference type="InterPro" id="IPR019665">
    <property type="entry name" value="OxRdtase/DH_put_Rossmann_dom"/>
</dbReference>
<keyword evidence="4" id="KW-1185">Reference proteome</keyword>
<dbReference type="PANTHER" id="PTHR40459:SF1">
    <property type="entry name" value="CONSERVED HYPOTHETICAL ALANINE AND LEUCINE RICH PROTEIN"/>
    <property type="match status" value="1"/>
</dbReference>
<evidence type="ECO:0000313" key="3">
    <source>
        <dbReference type="EMBL" id="SKB36835.1"/>
    </source>
</evidence>
<dbReference type="SUPFAM" id="SSF48179">
    <property type="entry name" value="6-phosphogluconate dehydrogenase C-terminal domain-like"/>
    <property type="match status" value="1"/>
</dbReference>
<protein>
    <submittedName>
        <fullName evidence="3">Predicted oxidoreductase, contains short-chain dehydrogenase (SDR) and DUF2520 domains</fullName>
    </submittedName>
</protein>
<gene>
    <name evidence="3" type="ORF">SAMN06295937_100476</name>
</gene>
<evidence type="ECO:0000259" key="1">
    <source>
        <dbReference type="Pfam" id="PF10727"/>
    </source>
</evidence>
<evidence type="ECO:0000259" key="2">
    <source>
        <dbReference type="Pfam" id="PF10728"/>
    </source>
</evidence>
<dbReference type="InterPro" id="IPR037108">
    <property type="entry name" value="TM1727-like_C_sf"/>
</dbReference>
<feature type="domain" description="DUF2520" evidence="2">
    <location>
        <begin position="155"/>
        <end position="279"/>
    </location>
</feature>
<dbReference type="RefSeq" id="WP_425441494.1">
    <property type="nucleotide sequence ID" value="NZ_FUYP01000004.1"/>
</dbReference>
<dbReference type="AlphaFoldDB" id="A0A1T5APM8"/>
<evidence type="ECO:0000313" key="4">
    <source>
        <dbReference type="Proteomes" id="UP000190044"/>
    </source>
</evidence>
<accession>A0A1T5APM8</accession>
<dbReference type="InterPro" id="IPR018931">
    <property type="entry name" value="DUF2520"/>
</dbReference>
<dbReference type="PANTHER" id="PTHR40459">
    <property type="entry name" value="CONSERVED HYPOTHETICAL ALANINE AND LEUCINE RICH PROTEIN"/>
    <property type="match status" value="1"/>
</dbReference>
<dbReference type="EMBL" id="FUYP01000004">
    <property type="protein sequence ID" value="SKB36835.1"/>
    <property type="molecule type" value="Genomic_DNA"/>
</dbReference>
<dbReference type="Pfam" id="PF10727">
    <property type="entry name" value="Rossmann-like"/>
    <property type="match status" value="1"/>
</dbReference>
<dbReference type="Gene3D" id="1.10.1040.20">
    <property type="entry name" value="ProC-like, C-terminal domain"/>
    <property type="match status" value="1"/>
</dbReference>
<dbReference type="InterPro" id="IPR036291">
    <property type="entry name" value="NAD(P)-bd_dom_sf"/>
</dbReference>
<dbReference type="Gene3D" id="3.40.50.720">
    <property type="entry name" value="NAD(P)-binding Rossmann-like Domain"/>
    <property type="match status" value="1"/>
</dbReference>
<proteinExistence type="predicted"/>